<dbReference type="PANTHER" id="PTHR43861:SF1">
    <property type="entry name" value="TRANS-ACONITATE 2-METHYLTRANSFERASE"/>
    <property type="match status" value="1"/>
</dbReference>
<evidence type="ECO:0000256" key="2">
    <source>
        <dbReference type="ARBA" id="ARBA00022679"/>
    </source>
</evidence>
<reference evidence="4 5" key="1">
    <citation type="submission" date="2015-01" db="EMBL/GenBank/DDBJ databases">
        <title>Jeotgalibacillus campisalis genome sequencing.</title>
        <authorList>
            <person name="Goh K.M."/>
            <person name="Chan K.-G."/>
            <person name="Yaakop A.S."/>
            <person name="Ee R."/>
            <person name="Gan H.M."/>
            <person name="Chan C.S."/>
        </authorList>
    </citation>
    <scope>NUCLEOTIDE SEQUENCE [LARGE SCALE GENOMIC DNA]</scope>
    <source>
        <strain evidence="4 5">SF-57</strain>
    </source>
</reference>
<dbReference type="Pfam" id="PF13649">
    <property type="entry name" value="Methyltransf_25"/>
    <property type="match status" value="1"/>
</dbReference>
<dbReference type="GO" id="GO:0008168">
    <property type="term" value="F:methyltransferase activity"/>
    <property type="evidence" value="ECO:0007669"/>
    <property type="project" value="UniProtKB-KW"/>
</dbReference>
<keyword evidence="5" id="KW-1185">Reference proteome</keyword>
<dbReference type="Proteomes" id="UP000031972">
    <property type="component" value="Unassembled WGS sequence"/>
</dbReference>
<dbReference type="Gene3D" id="3.40.50.150">
    <property type="entry name" value="Vaccinia Virus protein VP39"/>
    <property type="match status" value="1"/>
</dbReference>
<dbReference type="AlphaFoldDB" id="A0A0C2RN31"/>
<dbReference type="OrthoDB" id="9791837at2"/>
<dbReference type="GO" id="GO:0032259">
    <property type="term" value="P:methylation"/>
    <property type="evidence" value="ECO:0007669"/>
    <property type="project" value="UniProtKB-KW"/>
</dbReference>
<feature type="domain" description="Methyltransferase" evidence="3">
    <location>
        <begin position="49"/>
        <end position="140"/>
    </location>
</feature>
<evidence type="ECO:0000313" key="5">
    <source>
        <dbReference type="Proteomes" id="UP000031972"/>
    </source>
</evidence>
<dbReference type="InterPro" id="IPR041698">
    <property type="entry name" value="Methyltransf_25"/>
</dbReference>
<evidence type="ECO:0000259" key="3">
    <source>
        <dbReference type="Pfam" id="PF13649"/>
    </source>
</evidence>
<evidence type="ECO:0000256" key="1">
    <source>
        <dbReference type="ARBA" id="ARBA00022603"/>
    </source>
</evidence>
<dbReference type="RefSeq" id="WP_041061506.1">
    <property type="nucleotide sequence ID" value="NZ_JXRR01000022.1"/>
</dbReference>
<gene>
    <name evidence="4" type="ORF">KR50_35820</name>
</gene>
<proteinExistence type="predicted"/>
<dbReference type="PANTHER" id="PTHR43861">
    <property type="entry name" value="TRANS-ACONITATE 2-METHYLTRANSFERASE-RELATED"/>
    <property type="match status" value="1"/>
</dbReference>
<dbReference type="EMBL" id="JXRR01000022">
    <property type="protein sequence ID" value="KIL43179.1"/>
    <property type="molecule type" value="Genomic_DNA"/>
</dbReference>
<sequence>MEYKGPSAYDQEAFFSNYMKRRGRKDSPNHAIETPIIYELLNDVQHKTILDLGCGDASFGSELIERGAAGYTGIEGSEQMVKAARENLKGMNGEVHHHTMETYDYPLEKYDIVTSRFAIHYVEELDGLFQNIHRSLKEGGRFVFSVQHPLTTASFTSKKSGDKRENWVVDDYFLEGERKEPWIDQIVVKYHHTIESYFSALVRSGFVVTDLREGKPARENFTDENEYQRRLRIPVVLAFSCVKK</sequence>
<organism evidence="4 5">
    <name type="scientific">Jeotgalibacillus campisalis</name>
    <dbReference type="NCBI Taxonomy" id="220754"/>
    <lineage>
        <taxon>Bacteria</taxon>
        <taxon>Bacillati</taxon>
        <taxon>Bacillota</taxon>
        <taxon>Bacilli</taxon>
        <taxon>Bacillales</taxon>
        <taxon>Caryophanaceae</taxon>
        <taxon>Jeotgalibacillus</taxon>
    </lineage>
</organism>
<dbReference type="SUPFAM" id="SSF53335">
    <property type="entry name" value="S-adenosyl-L-methionine-dependent methyltransferases"/>
    <property type="match status" value="1"/>
</dbReference>
<dbReference type="CDD" id="cd02440">
    <property type="entry name" value="AdoMet_MTases"/>
    <property type="match status" value="1"/>
</dbReference>
<dbReference type="PATRIC" id="fig|220754.4.peg.3594"/>
<name>A0A0C2RN31_9BACL</name>
<keyword evidence="1 4" id="KW-0489">Methyltransferase</keyword>
<dbReference type="InterPro" id="IPR029063">
    <property type="entry name" value="SAM-dependent_MTases_sf"/>
</dbReference>
<comment type="caution">
    <text evidence="4">The sequence shown here is derived from an EMBL/GenBank/DDBJ whole genome shotgun (WGS) entry which is preliminary data.</text>
</comment>
<evidence type="ECO:0000313" key="4">
    <source>
        <dbReference type="EMBL" id="KIL43179.1"/>
    </source>
</evidence>
<accession>A0A0C2RN31</accession>
<keyword evidence="2 4" id="KW-0808">Transferase</keyword>
<protein>
    <submittedName>
        <fullName evidence="4">Methyltransferase</fullName>
    </submittedName>
</protein>